<keyword evidence="3 5" id="KW-0378">Hydrolase</keyword>
<evidence type="ECO:0000313" key="10">
    <source>
        <dbReference type="Proteomes" id="UP000176445"/>
    </source>
</evidence>
<sequence length="402" mass="40843">MAGQYIVVLKDSVENADLAETELIVASGAERMDSYRYALRGFSARLSESDVAKIESDPRVAFVSEDRVVSIDQTREDFSALAPRASRVAKAPPSLPPQTLPTGVDRINAEALSNTGGGVQIAVIDTGIDINHPDLKANVLGGRNCTTRSASAYIDQNGHGTHVAGTIGAVHNVQGVVGVAPSAKLWAIRVLDRNGKGSWSSVICGLDTVAANGPRNGGAITVANMSLGGSGVSDNNCGITNKDALHSAVCRVRDAGVVLVVAAGNSGANAANFVPAAYDDAVITVSALGDSDGKAGGTGKATGYGADDTFASFSNWGAPVDIGAPGVAIYSTWLSSGYKAISGTSMAAPHVAGAAALYIATHAGASWTQVRDALISLGEPAGAGHTDPSGKHPEVILRVDSL</sequence>
<evidence type="ECO:0008006" key="11">
    <source>
        <dbReference type="Google" id="ProtNLM"/>
    </source>
</evidence>
<dbReference type="PROSITE" id="PS51892">
    <property type="entry name" value="SUBTILASE"/>
    <property type="match status" value="1"/>
</dbReference>
<dbReference type="GO" id="GO:0004252">
    <property type="term" value="F:serine-type endopeptidase activity"/>
    <property type="evidence" value="ECO:0007669"/>
    <property type="project" value="UniProtKB-UniRule"/>
</dbReference>
<dbReference type="Pfam" id="PF05922">
    <property type="entry name" value="Inhibitor_I9"/>
    <property type="match status" value="1"/>
</dbReference>
<proteinExistence type="inferred from homology"/>
<reference evidence="9 10" key="1">
    <citation type="journal article" date="2016" name="Nat. Commun.">
        <title>Thousands of microbial genomes shed light on interconnected biogeochemical processes in an aquifer system.</title>
        <authorList>
            <person name="Anantharaman K."/>
            <person name="Brown C.T."/>
            <person name="Hug L.A."/>
            <person name="Sharon I."/>
            <person name="Castelle C.J."/>
            <person name="Probst A.J."/>
            <person name="Thomas B.C."/>
            <person name="Singh A."/>
            <person name="Wilkins M.J."/>
            <person name="Karaoz U."/>
            <person name="Brodie E.L."/>
            <person name="Williams K.H."/>
            <person name="Hubbard S.S."/>
            <person name="Banfield J.F."/>
        </authorList>
    </citation>
    <scope>NUCLEOTIDE SEQUENCE [LARGE SCALE GENOMIC DNA]</scope>
</reference>
<evidence type="ECO:0000259" key="7">
    <source>
        <dbReference type="Pfam" id="PF00082"/>
    </source>
</evidence>
<dbReference type="PRINTS" id="PR00723">
    <property type="entry name" value="SUBTILISIN"/>
</dbReference>
<comment type="caution">
    <text evidence="9">The sequence shown here is derived from an EMBL/GenBank/DDBJ whole genome shotgun (WGS) entry which is preliminary data.</text>
</comment>
<dbReference type="InterPro" id="IPR037045">
    <property type="entry name" value="S8pro/Inhibitor_I9_sf"/>
</dbReference>
<dbReference type="PROSITE" id="PS00138">
    <property type="entry name" value="SUBTILASE_SER"/>
    <property type="match status" value="1"/>
</dbReference>
<dbReference type="PANTHER" id="PTHR43806">
    <property type="entry name" value="PEPTIDASE S8"/>
    <property type="match status" value="1"/>
</dbReference>
<dbReference type="InterPro" id="IPR023827">
    <property type="entry name" value="Peptidase_S8_Asp-AS"/>
</dbReference>
<dbReference type="InterPro" id="IPR010259">
    <property type="entry name" value="S8pro/Inhibitor_I9"/>
</dbReference>
<evidence type="ECO:0000256" key="1">
    <source>
        <dbReference type="ARBA" id="ARBA00011073"/>
    </source>
</evidence>
<dbReference type="SUPFAM" id="SSF52743">
    <property type="entry name" value="Subtilisin-like"/>
    <property type="match status" value="1"/>
</dbReference>
<dbReference type="Gene3D" id="3.40.50.200">
    <property type="entry name" value="Peptidase S8/S53 domain"/>
    <property type="match status" value="1"/>
</dbReference>
<dbReference type="Proteomes" id="UP000176445">
    <property type="component" value="Unassembled WGS sequence"/>
</dbReference>
<dbReference type="PANTHER" id="PTHR43806:SF11">
    <property type="entry name" value="CEREVISIN-RELATED"/>
    <property type="match status" value="1"/>
</dbReference>
<feature type="active site" description="Charge relay system" evidence="5">
    <location>
        <position position="345"/>
    </location>
</feature>
<dbReference type="InterPro" id="IPR023828">
    <property type="entry name" value="Peptidase_S8_Ser-AS"/>
</dbReference>
<protein>
    <recommendedName>
        <fullName evidence="11">Peptidase S8/S53 domain-containing protein</fullName>
    </recommendedName>
</protein>
<feature type="domain" description="Peptidase S8/S53" evidence="7">
    <location>
        <begin position="116"/>
        <end position="375"/>
    </location>
</feature>
<organism evidence="9 10">
    <name type="scientific">Candidatus Kaiserbacteria bacterium RIFCSPHIGHO2_01_FULL_54_36b</name>
    <dbReference type="NCBI Taxonomy" id="1798483"/>
    <lineage>
        <taxon>Bacteria</taxon>
        <taxon>Candidatus Kaiseribacteriota</taxon>
    </lineage>
</organism>
<dbReference type="InterPro" id="IPR050131">
    <property type="entry name" value="Peptidase_S8_subtilisin-like"/>
</dbReference>
<evidence type="ECO:0000259" key="8">
    <source>
        <dbReference type="Pfam" id="PF05922"/>
    </source>
</evidence>
<evidence type="ECO:0000256" key="3">
    <source>
        <dbReference type="ARBA" id="ARBA00022801"/>
    </source>
</evidence>
<dbReference type="PROSITE" id="PS00137">
    <property type="entry name" value="SUBTILASE_HIS"/>
    <property type="match status" value="1"/>
</dbReference>
<dbReference type="GO" id="GO:0005615">
    <property type="term" value="C:extracellular space"/>
    <property type="evidence" value="ECO:0007669"/>
    <property type="project" value="TreeGrafter"/>
</dbReference>
<dbReference type="SUPFAM" id="SSF54897">
    <property type="entry name" value="Protease propeptides/inhibitors"/>
    <property type="match status" value="1"/>
</dbReference>
<feature type="domain" description="Inhibitor I9" evidence="8">
    <location>
        <begin position="4"/>
        <end position="71"/>
    </location>
</feature>
<evidence type="ECO:0000313" key="9">
    <source>
        <dbReference type="EMBL" id="OGG51409.1"/>
    </source>
</evidence>
<dbReference type="InterPro" id="IPR015500">
    <property type="entry name" value="Peptidase_S8_subtilisin-rel"/>
</dbReference>
<dbReference type="AlphaFoldDB" id="A0A1F6CQF0"/>
<keyword evidence="4 5" id="KW-0720">Serine protease</keyword>
<name>A0A1F6CQF0_9BACT</name>
<gene>
    <name evidence="9" type="ORF">A2704_03410</name>
</gene>
<feature type="active site" description="Charge relay system" evidence="5">
    <location>
        <position position="125"/>
    </location>
</feature>
<dbReference type="GO" id="GO:0006508">
    <property type="term" value="P:proteolysis"/>
    <property type="evidence" value="ECO:0007669"/>
    <property type="project" value="UniProtKB-KW"/>
</dbReference>
<dbReference type="Pfam" id="PF00082">
    <property type="entry name" value="Peptidase_S8"/>
    <property type="match status" value="1"/>
</dbReference>
<comment type="similarity">
    <text evidence="1 5 6">Belongs to the peptidase S8 family.</text>
</comment>
<dbReference type="InterPro" id="IPR022398">
    <property type="entry name" value="Peptidase_S8_His-AS"/>
</dbReference>
<accession>A0A1F6CQF0</accession>
<dbReference type="InterPro" id="IPR000209">
    <property type="entry name" value="Peptidase_S8/S53_dom"/>
</dbReference>
<dbReference type="EMBL" id="MFKW01000029">
    <property type="protein sequence ID" value="OGG51409.1"/>
    <property type="molecule type" value="Genomic_DNA"/>
</dbReference>
<evidence type="ECO:0000256" key="6">
    <source>
        <dbReference type="RuleBase" id="RU003355"/>
    </source>
</evidence>
<feature type="active site" description="Charge relay system" evidence="5">
    <location>
        <position position="159"/>
    </location>
</feature>
<dbReference type="PROSITE" id="PS00136">
    <property type="entry name" value="SUBTILASE_ASP"/>
    <property type="match status" value="1"/>
</dbReference>
<dbReference type="Gene3D" id="3.30.70.80">
    <property type="entry name" value="Peptidase S8 propeptide/proteinase inhibitor I9"/>
    <property type="match status" value="1"/>
</dbReference>
<evidence type="ECO:0000256" key="2">
    <source>
        <dbReference type="ARBA" id="ARBA00022670"/>
    </source>
</evidence>
<evidence type="ECO:0000256" key="5">
    <source>
        <dbReference type="PROSITE-ProRule" id="PRU01240"/>
    </source>
</evidence>
<evidence type="ECO:0000256" key="4">
    <source>
        <dbReference type="ARBA" id="ARBA00022825"/>
    </source>
</evidence>
<dbReference type="InterPro" id="IPR036852">
    <property type="entry name" value="Peptidase_S8/S53_dom_sf"/>
</dbReference>
<keyword evidence="2 5" id="KW-0645">Protease</keyword>